<comment type="caution">
    <text evidence="1">The sequence shown here is derived from an EMBL/GenBank/DDBJ whole genome shotgun (WGS) entry which is preliminary data.</text>
</comment>
<name>X8AQT9_MYCXE</name>
<proteinExistence type="predicted"/>
<evidence type="ECO:0000313" key="1">
    <source>
        <dbReference type="EMBL" id="EUA33506.1"/>
    </source>
</evidence>
<organism evidence="1">
    <name type="scientific">Mycobacterium xenopi 4042</name>
    <dbReference type="NCBI Taxonomy" id="1299334"/>
    <lineage>
        <taxon>Bacteria</taxon>
        <taxon>Bacillati</taxon>
        <taxon>Actinomycetota</taxon>
        <taxon>Actinomycetes</taxon>
        <taxon>Mycobacteriales</taxon>
        <taxon>Mycobacteriaceae</taxon>
        <taxon>Mycobacterium</taxon>
    </lineage>
</organism>
<accession>X8AQT9</accession>
<protein>
    <submittedName>
        <fullName evidence="1">Putative non-ribosomal peptide synthetase</fullName>
    </submittedName>
</protein>
<sequence length="62" mass="6605">MLDGLEAPTLLCPARRRGQAGATLDRCGCRPIPPARLANWPVARTRPSTPCCKPLTRSCCAG</sequence>
<dbReference type="EMBL" id="JAOB01000047">
    <property type="protein sequence ID" value="EUA33506.1"/>
    <property type="molecule type" value="Genomic_DNA"/>
</dbReference>
<reference evidence="1" key="1">
    <citation type="submission" date="2014-01" db="EMBL/GenBank/DDBJ databases">
        <authorList>
            <person name="Brown-Elliot B."/>
            <person name="Wallace R."/>
            <person name="Lenaerts A."/>
            <person name="Ordway D."/>
            <person name="DeGroote M.A."/>
            <person name="Parker T."/>
            <person name="Sizemore C."/>
            <person name="Tallon L.J."/>
            <person name="Sadzewicz L.K."/>
            <person name="Sengamalay N."/>
            <person name="Fraser C.M."/>
            <person name="Hine E."/>
            <person name="Shefchek K.A."/>
            <person name="Das S.P."/>
            <person name="Tettelin H."/>
        </authorList>
    </citation>
    <scope>NUCLEOTIDE SEQUENCE [LARGE SCALE GENOMIC DNA]</scope>
    <source>
        <strain evidence="1">4042</strain>
    </source>
</reference>
<gene>
    <name evidence="1" type="ORF">I553_7918</name>
</gene>
<dbReference type="AlphaFoldDB" id="X8AQT9"/>